<dbReference type="GO" id="GO:0004641">
    <property type="term" value="F:phosphoribosylformylglycinamidine cyclo-ligase activity"/>
    <property type="evidence" value="ECO:0007669"/>
    <property type="project" value="UniProtKB-UniRule"/>
</dbReference>
<dbReference type="Pfam" id="PF02769">
    <property type="entry name" value="AIRS_C"/>
    <property type="match status" value="1"/>
</dbReference>
<proteinExistence type="inferred from homology"/>
<protein>
    <recommendedName>
        <fullName evidence="4 13">Phosphoribosylformylglycinamidine cyclo-ligase</fullName>
        <ecNumber evidence="3 13">6.3.3.1</ecNumber>
    </recommendedName>
    <alternativeName>
        <fullName evidence="10 13">AIR synthase</fullName>
    </alternativeName>
    <alternativeName>
        <fullName evidence="11 13">AIRS</fullName>
    </alternativeName>
    <alternativeName>
        <fullName evidence="9 13">Phosphoribosyl-aminoimidazole synthetase</fullName>
    </alternativeName>
</protein>
<dbReference type="Proteomes" id="UP000053784">
    <property type="component" value="Unassembled WGS sequence"/>
</dbReference>
<accession>A0A084CNM5</accession>
<dbReference type="EC" id="6.3.3.1" evidence="3 13"/>
<sequence>MGGDDFSLSYKKAGVDVDLGKKFIEKIQVSVERTRRPEIIGSLGSFSGLCQLPVKYKEPVLVSSTDGVGTKLRLALSMNKHNTIGIDLVAMCVNDLVVHGAEPLFFLDYYATGKLDIDVASNVIAGIAEGCVEAGCSLIGGETAEMPSMYQGKDYDVAGFCVGIAEKGRIIDGTQVLVGDVLIAVASSGLHSNGYSLVRKILEVSNINQNEKFADSTIGRHLLEPTKIYVKSILNMIEKCDIHAISHITGGGFLENIPRVLPKGMKAIIDSNSWKWPIIFKWLQEKGNVTTHEMYRTFNCGVGLILVLSENQADLAIKLLQNEGENAWVIGKVSSAKSEEKIEISLV</sequence>
<dbReference type="AlphaFoldDB" id="A0A084CNM5"/>
<keyword evidence="17" id="KW-1185">Reference proteome</keyword>
<evidence type="ECO:0000256" key="1">
    <source>
        <dbReference type="ARBA" id="ARBA00004686"/>
    </source>
</evidence>
<dbReference type="PANTHER" id="PTHR10520:SF12">
    <property type="entry name" value="TRIFUNCTIONAL PURINE BIOSYNTHETIC PROTEIN ADENOSINE-3"/>
    <property type="match status" value="1"/>
</dbReference>
<comment type="catalytic activity">
    <reaction evidence="12 13">
        <text>2-formamido-N(1)-(5-O-phospho-beta-D-ribosyl)acetamidine + ATP = 5-amino-1-(5-phospho-beta-D-ribosyl)imidazole + ADP + phosphate + H(+)</text>
        <dbReference type="Rhea" id="RHEA:23032"/>
        <dbReference type="ChEBI" id="CHEBI:15378"/>
        <dbReference type="ChEBI" id="CHEBI:30616"/>
        <dbReference type="ChEBI" id="CHEBI:43474"/>
        <dbReference type="ChEBI" id="CHEBI:137981"/>
        <dbReference type="ChEBI" id="CHEBI:147287"/>
        <dbReference type="ChEBI" id="CHEBI:456216"/>
        <dbReference type="EC" id="6.3.3.1"/>
    </reaction>
</comment>
<evidence type="ECO:0000256" key="3">
    <source>
        <dbReference type="ARBA" id="ARBA00013047"/>
    </source>
</evidence>
<comment type="similarity">
    <text evidence="2 13">Belongs to the AIR synthase family.</text>
</comment>
<dbReference type="Pfam" id="PF00586">
    <property type="entry name" value="AIRS"/>
    <property type="match status" value="1"/>
</dbReference>
<dbReference type="InterPro" id="IPR036921">
    <property type="entry name" value="PurM-like_N_sf"/>
</dbReference>
<dbReference type="FunFam" id="3.90.650.10:FF:000001">
    <property type="entry name" value="Phosphoribosylformylglycinamidine cyclo-ligase"/>
    <property type="match status" value="1"/>
</dbReference>
<dbReference type="SUPFAM" id="SSF55326">
    <property type="entry name" value="PurM N-terminal domain-like"/>
    <property type="match status" value="1"/>
</dbReference>
<evidence type="ECO:0000256" key="7">
    <source>
        <dbReference type="ARBA" id="ARBA00022755"/>
    </source>
</evidence>
<dbReference type="GO" id="GO:0006189">
    <property type="term" value="P:'de novo' IMP biosynthetic process"/>
    <property type="evidence" value="ECO:0007669"/>
    <property type="project" value="UniProtKB-UniRule"/>
</dbReference>
<evidence type="ECO:0000256" key="9">
    <source>
        <dbReference type="ARBA" id="ARBA00031908"/>
    </source>
</evidence>
<organism evidence="16 17">
    <name type="scientific">Candidatus Photodesmus blepharonis</name>
    <dbReference type="NCBI Taxonomy" id="1179155"/>
    <lineage>
        <taxon>Bacteria</taxon>
        <taxon>Pseudomonadati</taxon>
        <taxon>Pseudomonadota</taxon>
        <taxon>Gammaproteobacteria</taxon>
        <taxon>Vibrionales</taxon>
        <taxon>Vibrionaceae</taxon>
        <taxon>Candidatus Photodesmus</taxon>
    </lineage>
</organism>
<dbReference type="GO" id="GO:0046084">
    <property type="term" value="P:adenine biosynthetic process"/>
    <property type="evidence" value="ECO:0007669"/>
    <property type="project" value="TreeGrafter"/>
</dbReference>
<evidence type="ECO:0000313" key="16">
    <source>
        <dbReference type="EMBL" id="KEY91404.1"/>
    </source>
</evidence>
<comment type="subcellular location">
    <subcellularLocation>
        <location evidence="13">Cytoplasm</location>
    </subcellularLocation>
</comment>
<comment type="caution">
    <text evidence="16">The sequence shown here is derived from an EMBL/GenBank/DDBJ whole genome shotgun (WGS) entry which is preliminary data.</text>
</comment>
<dbReference type="PANTHER" id="PTHR10520">
    <property type="entry name" value="TRIFUNCTIONAL PURINE BIOSYNTHETIC PROTEIN ADENOSINE-3-RELATED"/>
    <property type="match status" value="1"/>
</dbReference>
<dbReference type="GO" id="GO:0004637">
    <property type="term" value="F:phosphoribosylamine-glycine ligase activity"/>
    <property type="evidence" value="ECO:0007669"/>
    <property type="project" value="TreeGrafter"/>
</dbReference>
<evidence type="ECO:0000256" key="10">
    <source>
        <dbReference type="ARBA" id="ARBA00032931"/>
    </source>
</evidence>
<dbReference type="GO" id="GO:0005524">
    <property type="term" value="F:ATP binding"/>
    <property type="evidence" value="ECO:0007669"/>
    <property type="project" value="UniProtKB-KW"/>
</dbReference>
<keyword evidence="7 13" id="KW-0658">Purine biosynthesis</keyword>
<evidence type="ECO:0000256" key="12">
    <source>
        <dbReference type="ARBA" id="ARBA00049057"/>
    </source>
</evidence>
<evidence type="ECO:0000256" key="5">
    <source>
        <dbReference type="ARBA" id="ARBA00022598"/>
    </source>
</evidence>
<feature type="domain" description="PurM-like N-terminal" evidence="14">
    <location>
        <begin position="60"/>
        <end position="165"/>
    </location>
</feature>
<dbReference type="CDD" id="cd02196">
    <property type="entry name" value="PurM"/>
    <property type="match status" value="1"/>
</dbReference>
<evidence type="ECO:0000259" key="15">
    <source>
        <dbReference type="Pfam" id="PF02769"/>
    </source>
</evidence>
<evidence type="ECO:0000256" key="4">
    <source>
        <dbReference type="ARBA" id="ARBA00020367"/>
    </source>
</evidence>
<dbReference type="EMBL" id="JGVK01000010">
    <property type="protein sequence ID" value="KEY91404.1"/>
    <property type="molecule type" value="Genomic_DNA"/>
</dbReference>
<dbReference type="OrthoDB" id="9777881at2"/>
<evidence type="ECO:0000256" key="11">
    <source>
        <dbReference type="ARBA" id="ARBA00033093"/>
    </source>
</evidence>
<feature type="domain" description="PurM-like C-terminal" evidence="15">
    <location>
        <begin position="178"/>
        <end position="338"/>
    </location>
</feature>
<reference evidence="16 17" key="1">
    <citation type="submission" date="2014-03" db="EMBL/GenBank/DDBJ databases">
        <title>Selection and divergence in the genomes of co-occurring obligate luminous symbionts with specific hosts.</title>
        <authorList>
            <person name="Hendry T.A."/>
            <person name="de Wet J.R."/>
            <person name="Dunlap P.V."/>
        </authorList>
    </citation>
    <scope>NUCLEOTIDE SEQUENCE [LARGE SCALE GENOMIC DNA]</scope>
    <source>
        <strain evidence="16 17">Ppalp.1</strain>
    </source>
</reference>
<dbReference type="InterPro" id="IPR010918">
    <property type="entry name" value="PurM-like_C_dom"/>
</dbReference>
<dbReference type="eggNOG" id="COG0150">
    <property type="taxonomic scope" value="Bacteria"/>
</dbReference>
<dbReference type="InterPro" id="IPR016188">
    <property type="entry name" value="PurM-like_N"/>
</dbReference>
<keyword evidence="13" id="KW-0963">Cytoplasm</keyword>
<evidence type="ECO:0000256" key="13">
    <source>
        <dbReference type="HAMAP-Rule" id="MF_00741"/>
    </source>
</evidence>
<evidence type="ECO:0000256" key="6">
    <source>
        <dbReference type="ARBA" id="ARBA00022741"/>
    </source>
</evidence>
<dbReference type="NCBIfam" id="TIGR00878">
    <property type="entry name" value="purM"/>
    <property type="match status" value="1"/>
</dbReference>
<name>A0A084CNM5_9GAMM</name>
<evidence type="ECO:0000256" key="2">
    <source>
        <dbReference type="ARBA" id="ARBA00010280"/>
    </source>
</evidence>
<dbReference type="GO" id="GO:0005829">
    <property type="term" value="C:cytosol"/>
    <property type="evidence" value="ECO:0007669"/>
    <property type="project" value="TreeGrafter"/>
</dbReference>
<evidence type="ECO:0000313" key="17">
    <source>
        <dbReference type="Proteomes" id="UP000053784"/>
    </source>
</evidence>
<dbReference type="HAMAP" id="MF_00741">
    <property type="entry name" value="AIRS"/>
    <property type="match status" value="1"/>
</dbReference>
<dbReference type="RefSeq" id="WP_034413722.1">
    <property type="nucleotide sequence ID" value="NZ_JGVK01000010.1"/>
</dbReference>
<evidence type="ECO:0000259" key="14">
    <source>
        <dbReference type="Pfam" id="PF00586"/>
    </source>
</evidence>
<keyword evidence="5 13" id="KW-0436">Ligase</keyword>
<comment type="pathway">
    <text evidence="1 13">Purine metabolism; IMP biosynthesis via de novo pathway; 5-amino-1-(5-phospho-D-ribosyl)imidazole from N(2)-formyl-N(1)-(5-phospho-D-ribosyl)glycinamide: step 2/2.</text>
</comment>
<gene>
    <name evidence="13 16" type="primary">purM</name>
    <name evidence="16" type="ORF">CF67_18006</name>
</gene>
<dbReference type="SUPFAM" id="SSF56042">
    <property type="entry name" value="PurM C-terminal domain-like"/>
    <property type="match status" value="1"/>
</dbReference>
<dbReference type="InterPro" id="IPR036676">
    <property type="entry name" value="PurM-like_C_sf"/>
</dbReference>
<dbReference type="STRING" id="1179155.CF67_18006"/>
<evidence type="ECO:0000256" key="8">
    <source>
        <dbReference type="ARBA" id="ARBA00022840"/>
    </source>
</evidence>
<dbReference type="Gene3D" id="3.90.650.10">
    <property type="entry name" value="PurM-like C-terminal domain"/>
    <property type="match status" value="1"/>
</dbReference>
<dbReference type="Gene3D" id="3.30.1330.10">
    <property type="entry name" value="PurM-like, N-terminal domain"/>
    <property type="match status" value="1"/>
</dbReference>
<keyword evidence="8 13" id="KW-0067">ATP-binding</keyword>
<keyword evidence="6 13" id="KW-0547">Nucleotide-binding</keyword>
<dbReference type="FunFam" id="3.30.1330.10:FF:000001">
    <property type="entry name" value="Phosphoribosylformylglycinamidine cyclo-ligase"/>
    <property type="match status" value="1"/>
</dbReference>
<dbReference type="InterPro" id="IPR004733">
    <property type="entry name" value="PurM_cligase"/>
</dbReference>
<dbReference type="UniPathway" id="UPA00074">
    <property type="reaction ID" value="UER00129"/>
</dbReference>